<feature type="signal peptide" evidence="1">
    <location>
        <begin position="1"/>
        <end position="24"/>
    </location>
</feature>
<dbReference type="AlphaFoldDB" id="A0A7S4SEW2"/>
<protein>
    <submittedName>
        <fullName evidence="2">Uncharacterized protein</fullName>
    </submittedName>
</protein>
<reference evidence="2" key="1">
    <citation type="submission" date="2021-01" db="EMBL/GenBank/DDBJ databases">
        <authorList>
            <person name="Corre E."/>
            <person name="Pelletier E."/>
            <person name="Niang G."/>
            <person name="Scheremetjew M."/>
            <person name="Finn R."/>
            <person name="Kale V."/>
            <person name="Holt S."/>
            <person name="Cochrane G."/>
            <person name="Meng A."/>
            <person name="Brown T."/>
            <person name="Cohen L."/>
        </authorList>
    </citation>
    <scope>NUCLEOTIDE SEQUENCE</scope>
    <source>
        <strain evidence="2">CCMP3105</strain>
    </source>
</reference>
<proteinExistence type="predicted"/>
<feature type="chain" id="PRO_5030592018" evidence="1">
    <location>
        <begin position="25"/>
        <end position="168"/>
    </location>
</feature>
<sequence>MARASVALCLAAMILVAQVDVVAAARRDQTVRKMIAAHSLARAGLPDPKCATGVIGSKDVGKPQVCCAGYCGECSDYPTCASVRGQNSTNACCKTQVYEMRCGSAPANVCLKKCTESVPPCIMEEGEVFTTPDPAQRTAGGDCNKAVQDWRTKAAAAISTTAAPAASM</sequence>
<keyword evidence="1" id="KW-0732">Signal</keyword>
<accession>A0A7S4SEW2</accession>
<gene>
    <name evidence="2" type="ORF">AMON00008_LOCUS48639</name>
</gene>
<name>A0A7S4SEW2_9DINO</name>
<evidence type="ECO:0000313" key="2">
    <source>
        <dbReference type="EMBL" id="CAE4642241.1"/>
    </source>
</evidence>
<dbReference type="EMBL" id="HBNR01068696">
    <property type="protein sequence ID" value="CAE4642241.1"/>
    <property type="molecule type" value="Transcribed_RNA"/>
</dbReference>
<evidence type="ECO:0000256" key="1">
    <source>
        <dbReference type="SAM" id="SignalP"/>
    </source>
</evidence>
<organism evidence="2">
    <name type="scientific">Alexandrium monilatum</name>
    <dbReference type="NCBI Taxonomy" id="311494"/>
    <lineage>
        <taxon>Eukaryota</taxon>
        <taxon>Sar</taxon>
        <taxon>Alveolata</taxon>
        <taxon>Dinophyceae</taxon>
        <taxon>Gonyaulacales</taxon>
        <taxon>Pyrocystaceae</taxon>
        <taxon>Alexandrium</taxon>
    </lineage>
</organism>